<reference evidence="2 3" key="1">
    <citation type="submission" date="2017-01" db="EMBL/GenBank/DDBJ databases">
        <title>Bacillus phylogenomics.</title>
        <authorList>
            <person name="Dunlap C."/>
        </authorList>
    </citation>
    <scope>NUCLEOTIDE SEQUENCE [LARGE SCALE GENOMIC DNA]</scope>
    <source>
        <strain evidence="2 3">NRRL B-41282</strain>
    </source>
</reference>
<dbReference type="InterPro" id="IPR011646">
    <property type="entry name" value="KAP_P-loop"/>
</dbReference>
<dbReference type="SUPFAM" id="SSF52540">
    <property type="entry name" value="P-loop containing nucleoside triphosphate hydrolases"/>
    <property type="match status" value="1"/>
</dbReference>
<comment type="caution">
    <text evidence="2">The sequence shown here is derived from an EMBL/GenBank/DDBJ whole genome shotgun (WGS) entry which is preliminary data.</text>
</comment>
<dbReference type="AlphaFoldDB" id="A0A1R1QPR2"/>
<feature type="non-terminal residue" evidence="2">
    <location>
        <position position="832"/>
    </location>
</feature>
<dbReference type="InterPro" id="IPR027417">
    <property type="entry name" value="P-loop_NTPase"/>
</dbReference>
<dbReference type="Proteomes" id="UP000187367">
    <property type="component" value="Unassembled WGS sequence"/>
</dbReference>
<dbReference type="EMBL" id="MTJL01000014">
    <property type="protein sequence ID" value="OMI06631.1"/>
    <property type="molecule type" value="Genomic_DNA"/>
</dbReference>
<proteinExistence type="predicted"/>
<dbReference type="Gene3D" id="3.40.50.300">
    <property type="entry name" value="P-loop containing nucleotide triphosphate hydrolases"/>
    <property type="match status" value="1"/>
</dbReference>
<dbReference type="Gene3D" id="3.90.1570.30">
    <property type="match status" value="1"/>
</dbReference>
<protein>
    <recommendedName>
        <fullName evidence="1">KAP NTPase domain-containing protein</fullName>
    </recommendedName>
</protein>
<evidence type="ECO:0000313" key="3">
    <source>
        <dbReference type="Proteomes" id="UP000187367"/>
    </source>
</evidence>
<dbReference type="Pfam" id="PF07693">
    <property type="entry name" value="KAP_NTPase"/>
    <property type="match status" value="1"/>
</dbReference>
<accession>A0A1R1QPR2</accession>
<evidence type="ECO:0000313" key="2">
    <source>
        <dbReference type="EMBL" id="OMI06631.1"/>
    </source>
</evidence>
<feature type="domain" description="KAP NTPase" evidence="1">
    <location>
        <begin position="295"/>
        <end position="443"/>
    </location>
</feature>
<gene>
    <name evidence="2" type="ORF">BW143_08415</name>
</gene>
<evidence type="ECO:0000259" key="1">
    <source>
        <dbReference type="Pfam" id="PF07693"/>
    </source>
</evidence>
<dbReference type="RefSeq" id="WP_083696876.1">
    <property type="nucleotide sequence ID" value="NZ_MTJL01000014.1"/>
</dbReference>
<name>A0A1R1QPR2_9BACI</name>
<sequence length="832" mass="97387">MHINKAIDAWNELEESVDFFNDINLSETDLRCKIIDPLLTKVLSWDEPHIKREPKVSAGFIDYYCKTTRNEFVIEAKSNKVDFCLNQRSSPQPLISSNLQKTKLSLYNAIEQARSYAKEKNCPFCVVSNGLNIIFSKTYSPHDRSIDTIAFVGKDSINRNFHKLYEMLSPFNDGYSYFVNLLEEGKVVRQKPLFSKSISNETYRKDRVGYNPLSAPLTPILTKYFRDITHDKKLMQKVYCNNQNLDSYGQDLKKYIKGRIPLLGLPFEAVDQLEISDESAGKFERDLIMQFQKNNDLKQGHVFVLFGNLGAGKSTFIERFHSQLLRGLHRNLIWCYIDFQTWYGNVDDVETKILSDIEKQLKNIDQIDINEFDTLQEIYKDEISDKLKGTWKGYRNEPDKLEQKIGDFIERYQENKKIHIEKIMNYLITSNFEVCLVLDNLDQQPGDIQERASFYCFAKSKNLNLTTILSLRDETYWAMKSKPPMDAYGNITSYQIVPPSIKDVLVKRIQFVKEVLGEDDVTFDNGGKAVTLKYKDLLNLLSDTLKTEEAEDLLKYLSSGNVRYALEIFSDIVTSGHSNLFQILNYKYEDTQESKIVPFDKLVKSVGLSIGENYNSKNSKLINLFENYSFDGFGSHFINFRIFDILKEHSNESFKFGVSEGFVPLDFIRKKLTVYCNDINNLRRLLAPMLERHIIESDIGSRKMGEDNYLDNIGYVRLAPSAQYHLDKLISNHQYLEMILYDTKIQDENVFNMIFRNYKFHIEKQNDFMDKWKARIENVELFLNYLKMKEEEDFKYLDRENIYKYRKIMPELIRDYKEVSKAKILSRINKSA</sequence>
<keyword evidence="3" id="KW-1185">Reference proteome</keyword>
<organism evidence="2 3">
    <name type="scientific">Bacillus swezeyi</name>
    <dbReference type="NCBI Taxonomy" id="1925020"/>
    <lineage>
        <taxon>Bacteria</taxon>
        <taxon>Bacillati</taxon>
        <taxon>Bacillota</taxon>
        <taxon>Bacilli</taxon>
        <taxon>Bacillales</taxon>
        <taxon>Bacillaceae</taxon>
        <taxon>Bacillus</taxon>
    </lineage>
</organism>